<reference evidence="1 2" key="1">
    <citation type="submission" date="2017-06" db="EMBL/GenBank/DDBJ databases">
        <title>Genome sequencing of cyanobaciteial culture collection at National Institute for Environmental Studies (NIES).</title>
        <authorList>
            <person name="Hirose Y."/>
            <person name="Shimura Y."/>
            <person name="Fujisawa T."/>
            <person name="Nakamura Y."/>
            <person name="Kawachi M."/>
        </authorList>
    </citation>
    <scope>NUCLEOTIDE SEQUENCE [LARGE SCALE GENOMIC DNA]</scope>
    <source>
        <strain evidence="1 2">NIES-21</strain>
    </source>
</reference>
<proteinExistence type="predicted"/>
<evidence type="ECO:0000313" key="1">
    <source>
        <dbReference type="EMBL" id="BAY19117.1"/>
    </source>
</evidence>
<dbReference type="EMBL" id="AP018174">
    <property type="protein sequence ID" value="BAY19117.1"/>
    <property type="molecule type" value="Genomic_DNA"/>
</dbReference>
<gene>
    <name evidence="1" type="ORF">NIES21_49760</name>
</gene>
<dbReference type="Proteomes" id="UP000218287">
    <property type="component" value="Chromosome"/>
</dbReference>
<accession>A0A1Z4GNS1</accession>
<evidence type="ECO:0008006" key="3">
    <source>
        <dbReference type="Google" id="ProtNLM"/>
    </source>
</evidence>
<sequence length="89" mass="10671">MEFEFDDYKSQSNLVKHGINFLDAQELWADPDRVEIPARIEDEPRFLVIGKIAQKCWSAIITYRENRVRIISVRRSRQEEVEIYESNRI</sequence>
<dbReference type="Pfam" id="PF04365">
    <property type="entry name" value="BrnT_toxin"/>
    <property type="match status" value="1"/>
</dbReference>
<organism evidence="1 2">
    <name type="scientific">Anabaenopsis circularis NIES-21</name>
    <dbReference type="NCBI Taxonomy" id="1085406"/>
    <lineage>
        <taxon>Bacteria</taxon>
        <taxon>Bacillati</taxon>
        <taxon>Cyanobacteriota</taxon>
        <taxon>Cyanophyceae</taxon>
        <taxon>Nostocales</taxon>
        <taxon>Nodulariaceae</taxon>
        <taxon>Anabaenopsis</taxon>
    </lineage>
</organism>
<evidence type="ECO:0000313" key="2">
    <source>
        <dbReference type="Proteomes" id="UP000218287"/>
    </source>
</evidence>
<dbReference type="InterPro" id="IPR007460">
    <property type="entry name" value="BrnT_toxin"/>
</dbReference>
<dbReference type="Gene3D" id="3.10.450.530">
    <property type="entry name" value="Ribonuclease toxin, BrnT, of type II toxin-antitoxin system"/>
    <property type="match status" value="1"/>
</dbReference>
<dbReference type="OrthoDB" id="428036at2"/>
<dbReference type="InterPro" id="IPR038573">
    <property type="entry name" value="BrnT_sf"/>
</dbReference>
<name>A0A1Z4GNS1_9CYAN</name>
<dbReference type="AlphaFoldDB" id="A0A1Z4GNS1"/>
<keyword evidence="2" id="KW-1185">Reference proteome</keyword>
<protein>
    <recommendedName>
        <fullName evidence="3">Toxin</fullName>
    </recommendedName>
</protein>